<feature type="domain" description="Sodium/calcium exchanger membrane region" evidence="8">
    <location>
        <begin position="296"/>
        <end position="447"/>
    </location>
</feature>
<dbReference type="Proteomes" id="UP000051530">
    <property type="component" value="Unassembled WGS sequence"/>
</dbReference>
<comment type="caution">
    <text evidence="9">The sequence shown here is derived from an EMBL/GenBank/DDBJ whole genome shotgun (WGS) entry which is preliminary data.</text>
</comment>
<name>A0A0R0MAC9_9MICR</name>
<dbReference type="GO" id="GO:0016020">
    <property type="term" value="C:membrane"/>
    <property type="evidence" value="ECO:0007669"/>
    <property type="project" value="UniProtKB-SubCell"/>
</dbReference>
<feature type="transmembrane region" description="Helical" evidence="7">
    <location>
        <begin position="352"/>
        <end position="376"/>
    </location>
</feature>
<dbReference type="Pfam" id="PF01699">
    <property type="entry name" value="Na_Ca_ex"/>
    <property type="match status" value="2"/>
</dbReference>
<feature type="transmembrane region" description="Helical" evidence="7">
    <location>
        <begin position="257"/>
        <end position="280"/>
    </location>
</feature>
<evidence type="ECO:0000256" key="5">
    <source>
        <dbReference type="ARBA" id="ARBA00022989"/>
    </source>
</evidence>
<feature type="transmembrane region" description="Helical" evidence="7">
    <location>
        <begin position="84"/>
        <end position="109"/>
    </location>
</feature>
<comment type="subcellular location">
    <subcellularLocation>
        <location evidence="1">Membrane</location>
        <topology evidence="1">Multi-pass membrane protein</topology>
    </subcellularLocation>
</comment>
<keyword evidence="10" id="KW-1185">Reference proteome</keyword>
<organism evidence="9 10">
    <name type="scientific">Pseudoloma neurophilia</name>
    <dbReference type="NCBI Taxonomy" id="146866"/>
    <lineage>
        <taxon>Eukaryota</taxon>
        <taxon>Fungi</taxon>
        <taxon>Fungi incertae sedis</taxon>
        <taxon>Microsporidia</taxon>
        <taxon>Pseudoloma</taxon>
    </lineage>
</organism>
<evidence type="ECO:0000313" key="10">
    <source>
        <dbReference type="Proteomes" id="UP000051530"/>
    </source>
</evidence>
<dbReference type="InterPro" id="IPR051359">
    <property type="entry name" value="CaCA_antiporter"/>
</dbReference>
<protein>
    <submittedName>
        <fullName evidence="9">Ca2+:Cation Antiporter (CaCA) Family</fullName>
    </submittedName>
</protein>
<sequence length="463" mass="51859">MENLISYINSFHSALAIPLLFILTVISILLSIILTDEYLLRFLNMVTQSFSLRSEIVAILLINLGNGLPELITSLLLTQESKNIKYALYCAAGGQVTLLTAVLGATIFSASRKVFLNGKSFYKNLLFLLVSTIALFVPLATFDVTRILGGIMLIFYFSFLFYSLFTKCPGEQIEVIDETSRISRIRRLTKKLVIPIQYFFDLAICEKGAIRTPHIAYFISVMINLFCFSMLSLPSLVSFRDGLASKIGKKIVLGLTAIQFSNILVPLTVFLVSMSIFSVLTISNGKSQIPILIYNIFMSILWIYFTSQMIIDVFNVINLDKAFISMVLLPIGNSLSDLITNCIGSHKGLVRVGLTASMTSPIHNTLLNLGLTFFLMKRSTDNLKNGNNFIFDSTKIEISQQLYFIPLTITLITLFILSFNFEIRNRKLESECGAALFSIYALYLILVSAQIMLGDNMSEKKLF</sequence>
<evidence type="ECO:0000256" key="4">
    <source>
        <dbReference type="ARBA" id="ARBA00022692"/>
    </source>
</evidence>
<dbReference type="InterPro" id="IPR044880">
    <property type="entry name" value="NCX_ion-bd_dom_sf"/>
</dbReference>
<feature type="transmembrane region" description="Helical" evidence="7">
    <location>
        <begin position="292"/>
        <end position="311"/>
    </location>
</feature>
<feature type="transmembrane region" description="Helical" evidence="7">
    <location>
        <begin position="147"/>
        <end position="165"/>
    </location>
</feature>
<comment type="similarity">
    <text evidence="2">Belongs to the Ca(2+):cation antiporter (CaCA) (TC 2.A.19) family.</text>
</comment>
<feature type="transmembrane region" description="Helical" evidence="7">
    <location>
        <begin position="121"/>
        <end position="141"/>
    </location>
</feature>
<dbReference type="PANTHER" id="PTHR12266:SF0">
    <property type="entry name" value="MITOCHONDRIAL SODIUM_CALCIUM EXCHANGER PROTEIN"/>
    <property type="match status" value="1"/>
</dbReference>
<dbReference type="VEuPathDB" id="MicrosporidiaDB:M153_2100031394"/>
<evidence type="ECO:0000256" key="6">
    <source>
        <dbReference type="ARBA" id="ARBA00023136"/>
    </source>
</evidence>
<evidence type="ECO:0000256" key="1">
    <source>
        <dbReference type="ARBA" id="ARBA00004141"/>
    </source>
</evidence>
<accession>A0A0R0MAC9</accession>
<proteinExistence type="inferred from homology"/>
<dbReference type="AlphaFoldDB" id="A0A0R0MAC9"/>
<feature type="transmembrane region" description="Helical" evidence="7">
    <location>
        <begin position="433"/>
        <end position="453"/>
    </location>
</feature>
<dbReference type="Gene3D" id="1.20.1420.30">
    <property type="entry name" value="NCX, central ion-binding region"/>
    <property type="match status" value="2"/>
</dbReference>
<reference evidence="9 10" key="1">
    <citation type="submission" date="2015-07" db="EMBL/GenBank/DDBJ databases">
        <title>The genome of Pseudoloma neurophilia, a relevant intracellular parasite of the zebrafish.</title>
        <authorList>
            <person name="Ndikumana S."/>
            <person name="Pelin A."/>
            <person name="Sanders J."/>
            <person name="Corradi N."/>
        </authorList>
    </citation>
    <scope>NUCLEOTIDE SEQUENCE [LARGE SCALE GENOMIC DNA]</scope>
    <source>
        <strain evidence="9 10">MK1</strain>
    </source>
</reference>
<dbReference type="GO" id="GO:0008324">
    <property type="term" value="F:monoatomic cation transmembrane transporter activity"/>
    <property type="evidence" value="ECO:0007669"/>
    <property type="project" value="TreeGrafter"/>
</dbReference>
<keyword evidence="6 7" id="KW-0472">Membrane</keyword>
<evidence type="ECO:0000256" key="2">
    <source>
        <dbReference type="ARBA" id="ARBA00008170"/>
    </source>
</evidence>
<feature type="transmembrane region" description="Helical" evidence="7">
    <location>
        <begin position="15"/>
        <end position="35"/>
    </location>
</feature>
<dbReference type="PANTHER" id="PTHR12266">
    <property type="entry name" value="NA+/CA2+ K+ INDEPENDENT EXCHANGER"/>
    <property type="match status" value="1"/>
</dbReference>
<keyword evidence="4 7" id="KW-0812">Transmembrane</keyword>
<gene>
    <name evidence="9" type="ORF">M153_2100031394</name>
</gene>
<feature type="transmembrane region" description="Helical" evidence="7">
    <location>
        <begin position="402"/>
        <end position="421"/>
    </location>
</feature>
<keyword evidence="5 7" id="KW-1133">Transmembrane helix</keyword>
<feature type="transmembrane region" description="Helical" evidence="7">
    <location>
        <begin position="215"/>
        <end position="237"/>
    </location>
</feature>
<dbReference type="OrthoDB" id="407410at2759"/>
<dbReference type="InterPro" id="IPR004837">
    <property type="entry name" value="NaCa_Exmemb"/>
</dbReference>
<keyword evidence="3" id="KW-0813">Transport</keyword>
<evidence type="ECO:0000256" key="7">
    <source>
        <dbReference type="SAM" id="Phobius"/>
    </source>
</evidence>
<feature type="transmembrane region" description="Helical" evidence="7">
    <location>
        <begin position="323"/>
        <end position="340"/>
    </location>
</feature>
<dbReference type="EMBL" id="LGUB01000003">
    <property type="protein sequence ID" value="KRH95211.1"/>
    <property type="molecule type" value="Genomic_DNA"/>
</dbReference>
<evidence type="ECO:0000256" key="3">
    <source>
        <dbReference type="ARBA" id="ARBA00022448"/>
    </source>
</evidence>
<evidence type="ECO:0000313" key="9">
    <source>
        <dbReference type="EMBL" id="KRH95211.1"/>
    </source>
</evidence>
<feature type="domain" description="Sodium/calcium exchanger membrane region" evidence="8">
    <location>
        <begin position="22"/>
        <end position="164"/>
    </location>
</feature>
<evidence type="ECO:0000259" key="8">
    <source>
        <dbReference type="Pfam" id="PF01699"/>
    </source>
</evidence>